<reference evidence="4 5" key="1">
    <citation type="journal article" date="2019" name="Int. J. Syst. Evol. Microbiol.">
        <title>The Global Catalogue of Microorganisms (GCM) 10K type strain sequencing project: providing services to taxonomists for standard genome sequencing and annotation.</title>
        <authorList>
            <consortium name="The Broad Institute Genomics Platform"/>
            <consortium name="The Broad Institute Genome Sequencing Center for Infectious Disease"/>
            <person name="Wu L."/>
            <person name="Ma J."/>
        </authorList>
    </citation>
    <scope>NUCLEOTIDE SEQUENCE [LARGE SCALE GENOMIC DNA]</scope>
    <source>
        <strain evidence="4 5">JCM 16013</strain>
    </source>
</reference>
<evidence type="ECO:0000313" key="4">
    <source>
        <dbReference type="EMBL" id="GAA1951881.1"/>
    </source>
</evidence>
<feature type="domain" description="Methyltransferase" evidence="3">
    <location>
        <begin position="38"/>
        <end position="129"/>
    </location>
</feature>
<dbReference type="PANTHER" id="PTHR43861:SF1">
    <property type="entry name" value="TRANS-ACONITATE 2-METHYLTRANSFERASE"/>
    <property type="match status" value="1"/>
</dbReference>
<proteinExistence type="predicted"/>
<sequence>MAGDIWNAQQYLKFADDRLRPFLDLVAQMETKEDARLVVDLGCGPGNATALLADWWPDARVVGVDSSPAMIEAAREHAIPGRVEFELGDLRDWHPAEKPDVILANAVLQWVPGHLDLIGDLVAQLAPGGLFGFQVPGNFEAPSHVALAEVKRAWAGRIDAGIERPASHDPAVYLEKLAEAGLEPDVWETTYTYVIPSDPDPSVPCGVTEFVRGTALRPAVKALDDADAAAFIADYDALVRRAYPVRDLGGRPVQLLPYRRIFAVGRSA</sequence>
<evidence type="ECO:0000313" key="5">
    <source>
        <dbReference type="Proteomes" id="UP001499854"/>
    </source>
</evidence>
<dbReference type="Pfam" id="PF13649">
    <property type="entry name" value="Methyltransf_25"/>
    <property type="match status" value="1"/>
</dbReference>
<protein>
    <submittedName>
        <fullName evidence="4">Trans-aconitate 2-methyltransferase</fullName>
    </submittedName>
</protein>
<dbReference type="PANTHER" id="PTHR43861">
    <property type="entry name" value="TRANS-ACONITATE 2-METHYLTRANSFERASE-RELATED"/>
    <property type="match status" value="1"/>
</dbReference>
<dbReference type="SUPFAM" id="SSF53335">
    <property type="entry name" value="S-adenosyl-L-methionine-dependent methyltransferases"/>
    <property type="match status" value="1"/>
</dbReference>
<dbReference type="Gene3D" id="3.40.50.150">
    <property type="entry name" value="Vaccinia Virus protein VP39"/>
    <property type="match status" value="1"/>
</dbReference>
<evidence type="ECO:0000256" key="1">
    <source>
        <dbReference type="ARBA" id="ARBA00022603"/>
    </source>
</evidence>
<evidence type="ECO:0000256" key="2">
    <source>
        <dbReference type="ARBA" id="ARBA00022679"/>
    </source>
</evidence>
<dbReference type="CDD" id="cd02440">
    <property type="entry name" value="AdoMet_MTases"/>
    <property type="match status" value="1"/>
</dbReference>
<evidence type="ECO:0000259" key="3">
    <source>
        <dbReference type="Pfam" id="PF13649"/>
    </source>
</evidence>
<organism evidence="4 5">
    <name type="scientific">Catenulispora subtropica</name>
    <dbReference type="NCBI Taxonomy" id="450798"/>
    <lineage>
        <taxon>Bacteria</taxon>
        <taxon>Bacillati</taxon>
        <taxon>Actinomycetota</taxon>
        <taxon>Actinomycetes</taxon>
        <taxon>Catenulisporales</taxon>
        <taxon>Catenulisporaceae</taxon>
        <taxon>Catenulispora</taxon>
    </lineage>
</organism>
<dbReference type="Gene3D" id="1.10.150.290">
    <property type="entry name" value="S-adenosyl-L-methionine-dependent methyltransferases"/>
    <property type="match status" value="1"/>
</dbReference>
<comment type="caution">
    <text evidence="4">The sequence shown here is derived from an EMBL/GenBank/DDBJ whole genome shotgun (WGS) entry which is preliminary data.</text>
</comment>
<dbReference type="EMBL" id="BAAAQM010000001">
    <property type="protein sequence ID" value="GAA1951881.1"/>
    <property type="molecule type" value="Genomic_DNA"/>
</dbReference>
<keyword evidence="2" id="KW-0808">Transferase</keyword>
<keyword evidence="1" id="KW-0489">Methyltransferase</keyword>
<accession>A0ABN2QGN3</accession>
<dbReference type="Proteomes" id="UP001499854">
    <property type="component" value="Unassembled WGS sequence"/>
</dbReference>
<dbReference type="InterPro" id="IPR023149">
    <property type="entry name" value="Trans_acon_MeTrfase_C"/>
</dbReference>
<name>A0ABN2QGN3_9ACTN</name>
<keyword evidence="5" id="KW-1185">Reference proteome</keyword>
<dbReference type="InterPro" id="IPR041698">
    <property type="entry name" value="Methyltransf_25"/>
</dbReference>
<gene>
    <name evidence="4" type="ORF">GCM10009838_03760</name>
</gene>
<dbReference type="RefSeq" id="WP_344655105.1">
    <property type="nucleotide sequence ID" value="NZ_BAAAQM010000001.1"/>
</dbReference>
<dbReference type="InterPro" id="IPR029063">
    <property type="entry name" value="SAM-dependent_MTases_sf"/>
</dbReference>